<dbReference type="Gene3D" id="2.30.240.10">
    <property type="entry name" value="At5g01610-like"/>
    <property type="match status" value="1"/>
</dbReference>
<keyword evidence="2" id="KW-1185">Reference proteome</keyword>
<reference evidence="1" key="1">
    <citation type="submission" date="2023-05" db="EMBL/GenBank/DDBJ databases">
        <title>Nepenthes gracilis genome sequencing.</title>
        <authorList>
            <person name="Fukushima K."/>
        </authorList>
    </citation>
    <scope>NUCLEOTIDE SEQUENCE</scope>
    <source>
        <strain evidence="1">SING2019-196</strain>
    </source>
</reference>
<organism evidence="1 2">
    <name type="scientific">Nepenthes gracilis</name>
    <name type="common">Slender pitcher plant</name>
    <dbReference type="NCBI Taxonomy" id="150966"/>
    <lineage>
        <taxon>Eukaryota</taxon>
        <taxon>Viridiplantae</taxon>
        <taxon>Streptophyta</taxon>
        <taxon>Embryophyta</taxon>
        <taxon>Tracheophyta</taxon>
        <taxon>Spermatophyta</taxon>
        <taxon>Magnoliopsida</taxon>
        <taxon>eudicotyledons</taxon>
        <taxon>Gunneridae</taxon>
        <taxon>Pentapetalae</taxon>
        <taxon>Caryophyllales</taxon>
        <taxon>Nepenthaceae</taxon>
        <taxon>Nepenthes</taxon>
    </lineage>
</organism>
<dbReference type="Proteomes" id="UP001279734">
    <property type="component" value="Unassembled WGS sequence"/>
</dbReference>
<dbReference type="EMBL" id="BSYO01000010">
    <property type="protein sequence ID" value="GMH10274.1"/>
    <property type="molecule type" value="Genomic_DNA"/>
</dbReference>
<comment type="caution">
    <text evidence="1">The sequence shown here is derived from an EMBL/GenBank/DDBJ whole genome shotgun (WGS) entry which is preliminary data.</text>
</comment>
<evidence type="ECO:0000313" key="2">
    <source>
        <dbReference type="Proteomes" id="UP001279734"/>
    </source>
</evidence>
<dbReference type="Pfam" id="PF04398">
    <property type="entry name" value="DUF538"/>
    <property type="match status" value="1"/>
</dbReference>
<dbReference type="InterPro" id="IPR007493">
    <property type="entry name" value="DUF538"/>
</dbReference>
<accession>A0AAD3XMV6</accession>
<dbReference type="InterPro" id="IPR036758">
    <property type="entry name" value="At5g01610-like"/>
</dbReference>
<evidence type="ECO:0000313" key="1">
    <source>
        <dbReference type="EMBL" id="GMH10274.1"/>
    </source>
</evidence>
<gene>
    <name evidence="1" type="ORF">Nepgr_012115</name>
</gene>
<dbReference type="SUPFAM" id="SSF141562">
    <property type="entry name" value="At5g01610-like"/>
    <property type="match status" value="1"/>
</dbReference>
<dbReference type="PANTHER" id="PTHR31676:SF71">
    <property type="entry name" value="EXPRESSED PROTEIN"/>
    <property type="match status" value="1"/>
</dbReference>
<dbReference type="PANTHER" id="PTHR31676">
    <property type="entry name" value="T31J12.3 PROTEIN-RELATED"/>
    <property type="match status" value="1"/>
</dbReference>
<proteinExistence type="predicted"/>
<name>A0AAD3XMV6_NEPGR</name>
<dbReference type="AlphaFoldDB" id="A0AAD3XMV6"/>
<protein>
    <submittedName>
        <fullName evidence="1">Uncharacterized protein</fullName>
    </submittedName>
</protein>
<sequence>MALSPKLSLVATLFSLLLSFLFLCPTLSRGLLSVSQTVFEILPEYGLPSGLLPASVKNYSLSSDGSFVVELDKPCYVLFEYLVYYDKHITGTLRYGSITDLKGIQVQKFFLWLDVDEIKVDLPPSDSIYFQVGIINKKLDIDQFKTVHSCRSEKSLKDFLKLPSPVQENVPMLLTE</sequence>